<dbReference type="SUPFAM" id="SSF57938">
    <property type="entry name" value="DnaJ/Hsp40 cysteine-rich domain"/>
    <property type="match status" value="1"/>
</dbReference>
<feature type="repeat" description="CXXCXGXG motif" evidence="6">
    <location>
        <begin position="205"/>
        <end position="212"/>
    </location>
</feature>
<dbReference type="RefSeq" id="WP_006303497.1">
    <property type="nucleotide sequence ID" value="NZ_AEDQ01000003.1"/>
</dbReference>
<dbReference type="InterPro" id="IPR018253">
    <property type="entry name" value="DnaJ_domain_CS"/>
</dbReference>
<protein>
    <recommendedName>
        <fullName evidence="6">Chaperone protein DnaJ</fullName>
    </recommendedName>
</protein>
<proteinExistence type="inferred from homology"/>
<comment type="subunit">
    <text evidence="6">Homodimer.</text>
</comment>
<reference evidence="10 11" key="1">
    <citation type="submission" date="2010-08" db="EMBL/GenBank/DDBJ databases">
        <authorList>
            <person name="Durkin A.S."/>
            <person name="Madupu R."/>
            <person name="Torralba M."/>
            <person name="Gillis M."/>
            <person name="Methe B."/>
            <person name="Sutton G."/>
            <person name="Nelson K.E."/>
        </authorList>
    </citation>
    <scope>NUCLEOTIDE SEQUENCE [LARGE SCALE GENOMIC DNA]</scope>
    <source>
        <strain evidence="10 11">PB189-T1-4</strain>
    </source>
</reference>
<dbReference type="CDD" id="cd06257">
    <property type="entry name" value="DnaJ"/>
    <property type="match status" value="1"/>
</dbReference>
<dbReference type="InterPro" id="IPR002939">
    <property type="entry name" value="DnaJ_C"/>
</dbReference>
<feature type="binding site" evidence="6">
    <location>
        <position position="151"/>
    </location>
    <ligand>
        <name>Zn(2+)</name>
        <dbReference type="ChEBI" id="CHEBI:29105"/>
        <label>1</label>
    </ligand>
</feature>
<evidence type="ECO:0000256" key="3">
    <source>
        <dbReference type="ARBA" id="ARBA00022771"/>
    </source>
</evidence>
<evidence type="ECO:0000256" key="5">
    <source>
        <dbReference type="ARBA" id="ARBA00023186"/>
    </source>
</evidence>
<dbReference type="InterPro" id="IPR008971">
    <property type="entry name" value="HSP40/DnaJ_pept-bd"/>
</dbReference>
<comment type="domain">
    <text evidence="6">The J domain is necessary and sufficient to stimulate DnaK ATPase activity. Zinc center 1 plays an important role in the autonomous, DnaK-independent chaperone activity of DnaJ. Zinc center 2 is essential for interaction with DnaK and for DnaJ activity.</text>
</comment>
<comment type="function">
    <text evidence="6">Participates actively in the response to hyperosmotic and heat shock by preventing the aggregation of stress-denatured proteins and by disaggregating proteins, also in an autonomous, DnaK-independent fashion. Unfolded proteins bind initially to DnaJ; upon interaction with the DnaJ-bound protein, DnaK hydrolyzes its bound ATP, resulting in the formation of a stable complex. GrpE releases ADP from DnaK; ATP binding to DnaK triggers the release of the substrate protein, thus completing the reaction cycle. Several rounds of ATP-dependent interactions between DnaJ, DnaK and GrpE are required for fully efficient folding. Also involved, together with DnaK and GrpE, in the DNA replication of plasmids through activation of initiation proteins.</text>
</comment>
<gene>
    <name evidence="6" type="primary">dnaJ</name>
    <name evidence="10" type="ORF">HMPREF9248_0755</name>
</gene>
<feature type="binding site" evidence="6">
    <location>
        <position position="148"/>
    </location>
    <ligand>
        <name>Zn(2+)</name>
        <dbReference type="ChEBI" id="CHEBI:29105"/>
        <label>1</label>
    </ligand>
</feature>
<dbReference type="PRINTS" id="PR00625">
    <property type="entry name" value="JDOMAIN"/>
</dbReference>
<dbReference type="PANTHER" id="PTHR43096">
    <property type="entry name" value="DNAJ HOMOLOG 1, MITOCHONDRIAL-RELATED"/>
    <property type="match status" value="1"/>
</dbReference>
<dbReference type="InterPro" id="IPR036410">
    <property type="entry name" value="HSP_DnaJ_Cys-rich_dom_sf"/>
</dbReference>
<keyword evidence="4 6" id="KW-0862">Zinc</keyword>
<evidence type="ECO:0000259" key="8">
    <source>
        <dbReference type="PROSITE" id="PS50076"/>
    </source>
</evidence>
<dbReference type="CDD" id="cd10747">
    <property type="entry name" value="DnaJ_C"/>
    <property type="match status" value="1"/>
</dbReference>
<feature type="domain" description="CR-type" evidence="9">
    <location>
        <begin position="135"/>
        <end position="217"/>
    </location>
</feature>
<dbReference type="PANTHER" id="PTHR43096:SF52">
    <property type="entry name" value="DNAJ HOMOLOG 1, MITOCHONDRIAL-RELATED"/>
    <property type="match status" value="1"/>
</dbReference>
<dbReference type="SMART" id="SM00271">
    <property type="entry name" value="DnaJ"/>
    <property type="match status" value="1"/>
</dbReference>
<comment type="subcellular location">
    <subcellularLocation>
        <location evidence="6">Cytoplasm</location>
    </subcellularLocation>
</comment>
<feature type="binding site" evidence="6">
    <location>
        <position position="205"/>
    </location>
    <ligand>
        <name>Zn(2+)</name>
        <dbReference type="ChEBI" id="CHEBI:29105"/>
        <label>1</label>
    </ligand>
</feature>
<dbReference type="SUPFAM" id="SSF46565">
    <property type="entry name" value="Chaperone J-domain"/>
    <property type="match status" value="1"/>
</dbReference>
<dbReference type="Gene3D" id="2.60.260.20">
    <property type="entry name" value="Urease metallochaperone UreE, N-terminal domain"/>
    <property type="match status" value="2"/>
</dbReference>
<dbReference type="InterPro" id="IPR001305">
    <property type="entry name" value="HSP_DnaJ_Cys-rich_dom"/>
</dbReference>
<evidence type="ECO:0000256" key="6">
    <source>
        <dbReference type="HAMAP-Rule" id="MF_01152"/>
    </source>
</evidence>
<organism evidence="10 11">
    <name type="scientific">Fannyhessea vaginae PB189-T1-4</name>
    <dbReference type="NCBI Taxonomy" id="866774"/>
    <lineage>
        <taxon>Bacteria</taxon>
        <taxon>Bacillati</taxon>
        <taxon>Actinomycetota</taxon>
        <taxon>Coriobacteriia</taxon>
        <taxon>Coriobacteriales</taxon>
        <taxon>Atopobiaceae</taxon>
        <taxon>Fannyhessea</taxon>
    </lineage>
</organism>
<feature type="binding site" evidence="6">
    <location>
        <position position="194"/>
    </location>
    <ligand>
        <name>Zn(2+)</name>
        <dbReference type="ChEBI" id="CHEBI:29105"/>
        <label>2</label>
    </ligand>
</feature>
<evidence type="ECO:0000256" key="7">
    <source>
        <dbReference type="PROSITE-ProRule" id="PRU00546"/>
    </source>
</evidence>
<evidence type="ECO:0000259" key="9">
    <source>
        <dbReference type="PROSITE" id="PS51188"/>
    </source>
</evidence>
<name>A0ABN0B1S7_9ACTN</name>
<dbReference type="InterPro" id="IPR001623">
    <property type="entry name" value="DnaJ_domain"/>
</dbReference>
<dbReference type="SUPFAM" id="SSF49493">
    <property type="entry name" value="HSP40/DnaJ peptide-binding domain"/>
    <property type="match status" value="2"/>
</dbReference>
<evidence type="ECO:0000256" key="4">
    <source>
        <dbReference type="ARBA" id="ARBA00022833"/>
    </source>
</evidence>
<evidence type="ECO:0000256" key="1">
    <source>
        <dbReference type="ARBA" id="ARBA00022723"/>
    </source>
</evidence>
<feature type="repeat" description="CXXCXGXG motif" evidence="6">
    <location>
        <begin position="191"/>
        <end position="198"/>
    </location>
</feature>
<keyword evidence="6" id="KW-0963">Cytoplasm</keyword>
<evidence type="ECO:0000313" key="11">
    <source>
        <dbReference type="Proteomes" id="UP000004431"/>
    </source>
</evidence>
<feature type="binding site" evidence="6">
    <location>
        <position position="168"/>
    </location>
    <ligand>
        <name>Zn(2+)</name>
        <dbReference type="ChEBI" id="CHEBI:29105"/>
        <label>2</label>
    </ligand>
</feature>
<evidence type="ECO:0000256" key="2">
    <source>
        <dbReference type="ARBA" id="ARBA00022737"/>
    </source>
</evidence>
<feature type="domain" description="J" evidence="8">
    <location>
        <begin position="6"/>
        <end position="70"/>
    </location>
</feature>
<dbReference type="EMBL" id="AEDQ01000003">
    <property type="protein sequence ID" value="EFL44722.1"/>
    <property type="molecule type" value="Genomic_DNA"/>
</dbReference>
<accession>A0ABN0B1S7</accession>
<keyword evidence="11" id="KW-1185">Reference proteome</keyword>
<feature type="binding site" evidence="6">
    <location>
        <position position="191"/>
    </location>
    <ligand>
        <name>Zn(2+)</name>
        <dbReference type="ChEBI" id="CHEBI:29105"/>
        <label>2</label>
    </ligand>
</feature>
<feature type="binding site" evidence="6">
    <location>
        <position position="208"/>
    </location>
    <ligand>
        <name>Zn(2+)</name>
        <dbReference type="ChEBI" id="CHEBI:29105"/>
        <label>1</label>
    </ligand>
</feature>
<dbReference type="Pfam" id="PF01556">
    <property type="entry name" value="DnaJ_C"/>
    <property type="match status" value="1"/>
</dbReference>
<comment type="similarity">
    <text evidence="6">Belongs to the DnaJ family.</text>
</comment>
<dbReference type="Gene3D" id="1.10.287.110">
    <property type="entry name" value="DnaJ domain"/>
    <property type="match status" value="1"/>
</dbReference>
<keyword evidence="1 6" id="KW-0479">Metal-binding</keyword>
<feature type="binding site" evidence="6">
    <location>
        <position position="165"/>
    </location>
    <ligand>
        <name>Zn(2+)</name>
        <dbReference type="ChEBI" id="CHEBI:29105"/>
        <label>2</label>
    </ligand>
</feature>
<comment type="caution">
    <text evidence="10">The sequence shown here is derived from an EMBL/GenBank/DDBJ whole genome shotgun (WGS) entry which is preliminary data.</text>
</comment>
<dbReference type="PROSITE" id="PS51188">
    <property type="entry name" value="ZF_CR"/>
    <property type="match status" value="1"/>
</dbReference>
<keyword evidence="6" id="KW-0346">Stress response</keyword>
<dbReference type="HAMAP" id="MF_01152">
    <property type="entry name" value="DnaJ"/>
    <property type="match status" value="1"/>
</dbReference>
<keyword evidence="6" id="KW-0235">DNA replication</keyword>
<feature type="repeat" description="CXXCXGXG motif" evidence="6">
    <location>
        <begin position="165"/>
        <end position="172"/>
    </location>
</feature>
<feature type="repeat" description="CXXCXGXG motif" evidence="6">
    <location>
        <begin position="148"/>
        <end position="155"/>
    </location>
</feature>
<dbReference type="InterPro" id="IPR036869">
    <property type="entry name" value="J_dom_sf"/>
</dbReference>
<keyword evidence="3 6" id="KW-0863">Zinc-finger</keyword>
<evidence type="ECO:0000313" key="10">
    <source>
        <dbReference type="EMBL" id="EFL44722.1"/>
    </source>
</evidence>
<dbReference type="Pfam" id="PF00226">
    <property type="entry name" value="DnaJ"/>
    <property type="match status" value="1"/>
</dbReference>
<comment type="cofactor">
    <cofactor evidence="6">
        <name>Zn(2+)</name>
        <dbReference type="ChEBI" id="CHEBI:29105"/>
    </cofactor>
    <text evidence="6">Binds 2 Zn(2+) ions per monomer.</text>
</comment>
<dbReference type="Pfam" id="PF00684">
    <property type="entry name" value="DnaJ_CXXCXGXG"/>
    <property type="match status" value="1"/>
</dbReference>
<dbReference type="PROSITE" id="PS50076">
    <property type="entry name" value="DNAJ_2"/>
    <property type="match status" value="1"/>
</dbReference>
<sequence>MAQSKDYYEILGVAKDADAKTIKRAFLKLAHSYHPDVSKEPDAEAKFKEINEAYSVLSDEQKRANYDRYGDPAGPGGYGSDFVDMSDIFGANGFDVGDIFSSFFGGRGAGHAGKPSAGRDMAITMTISLEDAAVGCVKKITYERLAPCEDCAGKGSDEGGKLIPCSVCKGAGYVVATQQTMFGRMQTQQVCSACKGEGSKLDKPCETCDGQGRCPNREHVEITIPAGVTHGQIITIPHMGEAGIRNAASGNLVVQIAIHAHPRFERDGNDLYTSLTIDSLEALVGCTKQVTGILPDETVDVVVPPRAEYAQHVVVKHAGMPQQRSASRGNLVAVLKVVSPASLTKKDIELIAEIVEKRQRTHKKKK</sequence>
<keyword evidence="2 6" id="KW-0677">Repeat</keyword>
<feature type="zinc finger region" description="CR-type" evidence="7">
    <location>
        <begin position="135"/>
        <end position="217"/>
    </location>
</feature>
<dbReference type="Gene3D" id="2.10.230.10">
    <property type="entry name" value="Heat shock protein DnaJ, cysteine-rich domain"/>
    <property type="match status" value="1"/>
</dbReference>
<dbReference type="InterPro" id="IPR012724">
    <property type="entry name" value="DnaJ"/>
</dbReference>
<dbReference type="CDD" id="cd10719">
    <property type="entry name" value="DnaJ_zf"/>
    <property type="match status" value="1"/>
</dbReference>
<dbReference type="PROSITE" id="PS00636">
    <property type="entry name" value="DNAJ_1"/>
    <property type="match status" value="1"/>
</dbReference>
<keyword evidence="5 6" id="KW-0143">Chaperone</keyword>
<dbReference type="Proteomes" id="UP000004431">
    <property type="component" value="Unassembled WGS sequence"/>
</dbReference>